<evidence type="ECO:0000256" key="6">
    <source>
        <dbReference type="SAM" id="Phobius"/>
    </source>
</evidence>
<keyword evidence="3 6" id="KW-0812">Transmembrane</keyword>
<dbReference type="InterPro" id="IPR004680">
    <property type="entry name" value="Cit_transptr-like_dom"/>
</dbReference>
<feature type="transmembrane region" description="Helical" evidence="6">
    <location>
        <begin position="135"/>
        <end position="168"/>
    </location>
</feature>
<evidence type="ECO:0000256" key="3">
    <source>
        <dbReference type="ARBA" id="ARBA00022692"/>
    </source>
</evidence>
<evidence type="ECO:0000313" key="9">
    <source>
        <dbReference type="Proteomes" id="UP000233398"/>
    </source>
</evidence>
<feature type="transmembrane region" description="Helical" evidence="6">
    <location>
        <begin position="350"/>
        <end position="370"/>
    </location>
</feature>
<dbReference type="GO" id="GO:0005315">
    <property type="term" value="F:phosphate transmembrane transporter activity"/>
    <property type="evidence" value="ECO:0007669"/>
    <property type="project" value="TreeGrafter"/>
</dbReference>
<accession>A0A2N0VKB9</accession>
<feature type="transmembrane region" description="Helical" evidence="6">
    <location>
        <begin position="93"/>
        <end position="114"/>
    </location>
</feature>
<comment type="subcellular location">
    <subcellularLocation>
        <location evidence="1">Membrane</location>
        <topology evidence="1">Multi-pass membrane protein</topology>
    </subcellularLocation>
</comment>
<evidence type="ECO:0000313" key="8">
    <source>
        <dbReference type="EMBL" id="PKD44611.1"/>
    </source>
</evidence>
<feature type="transmembrane region" description="Helical" evidence="6">
    <location>
        <begin position="263"/>
        <end position="280"/>
    </location>
</feature>
<keyword evidence="4 6" id="KW-1133">Transmembrane helix</keyword>
<dbReference type="GO" id="GO:0005886">
    <property type="term" value="C:plasma membrane"/>
    <property type="evidence" value="ECO:0007669"/>
    <property type="project" value="TreeGrafter"/>
</dbReference>
<dbReference type="Proteomes" id="UP000233398">
    <property type="component" value="Unassembled WGS sequence"/>
</dbReference>
<feature type="transmembrane region" description="Helical" evidence="6">
    <location>
        <begin position="221"/>
        <end position="243"/>
    </location>
</feature>
<feature type="transmembrane region" description="Helical" evidence="6">
    <location>
        <begin position="287"/>
        <end position="306"/>
    </location>
</feature>
<dbReference type="AlphaFoldDB" id="A0A2N0VKB9"/>
<dbReference type="OrthoDB" id="9765532at2"/>
<dbReference type="Pfam" id="PF03600">
    <property type="entry name" value="CitMHS"/>
    <property type="match status" value="1"/>
</dbReference>
<name>A0A2N0VKB9_9BACT</name>
<feature type="transmembrane region" description="Helical" evidence="6">
    <location>
        <begin position="399"/>
        <end position="417"/>
    </location>
</feature>
<gene>
    <name evidence="8" type="ORF">CWD77_03870</name>
</gene>
<feature type="transmembrane region" description="Helical" evidence="6">
    <location>
        <begin position="52"/>
        <end position="73"/>
    </location>
</feature>
<keyword evidence="5 6" id="KW-0472">Membrane</keyword>
<keyword evidence="2" id="KW-0813">Transport</keyword>
<feature type="domain" description="Citrate transporter-like" evidence="7">
    <location>
        <begin position="43"/>
        <end position="404"/>
    </location>
</feature>
<feature type="transmembrane region" description="Helical" evidence="6">
    <location>
        <begin position="180"/>
        <end position="209"/>
    </location>
</feature>
<dbReference type="PANTHER" id="PTHR10283:SF92">
    <property type="entry name" value="LOW-AFFINITY PHOSPHATE TRANSPORTER PHO91"/>
    <property type="match status" value="1"/>
</dbReference>
<feature type="transmembrane region" description="Helical" evidence="6">
    <location>
        <begin position="7"/>
        <end position="24"/>
    </location>
</feature>
<feature type="transmembrane region" description="Helical" evidence="6">
    <location>
        <begin position="30"/>
        <end position="47"/>
    </location>
</feature>
<proteinExistence type="predicted"/>
<reference evidence="8 9" key="1">
    <citation type="submission" date="2017-11" db="EMBL/GenBank/DDBJ databases">
        <title>Rhodohalobacter 15182 sp. nov., isolated from a salt lake.</title>
        <authorList>
            <person name="Han S."/>
        </authorList>
    </citation>
    <scope>NUCLEOTIDE SEQUENCE [LARGE SCALE GENOMIC DNA]</scope>
    <source>
        <strain evidence="8 9">15182</strain>
    </source>
</reference>
<evidence type="ECO:0000256" key="2">
    <source>
        <dbReference type="ARBA" id="ARBA00022448"/>
    </source>
</evidence>
<dbReference type="RefSeq" id="WP_101071902.1">
    <property type="nucleotide sequence ID" value="NZ_PISP01000001.1"/>
</dbReference>
<keyword evidence="9" id="KW-1185">Reference proteome</keyword>
<organism evidence="8 9">
    <name type="scientific">Rhodohalobacter barkolensis</name>
    <dbReference type="NCBI Taxonomy" id="2053187"/>
    <lineage>
        <taxon>Bacteria</taxon>
        <taxon>Pseudomonadati</taxon>
        <taxon>Balneolota</taxon>
        <taxon>Balneolia</taxon>
        <taxon>Balneolales</taxon>
        <taxon>Balneolaceae</taxon>
        <taxon>Rhodohalobacter</taxon>
    </lineage>
</organism>
<feature type="transmembrane region" description="Helical" evidence="6">
    <location>
        <begin position="437"/>
        <end position="459"/>
    </location>
</feature>
<evidence type="ECO:0000259" key="7">
    <source>
        <dbReference type="Pfam" id="PF03600"/>
    </source>
</evidence>
<evidence type="ECO:0000256" key="5">
    <source>
        <dbReference type="ARBA" id="ARBA00023136"/>
    </source>
</evidence>
<dbReference type="InterPro" id="IPR001898">
    <property type="entry name" value="SLC13A/DASS"/>
</dbReference>
<dbReference type="NCBIfam" id="TIGR00785">
    <property type="entry name" value="dass"/>
    <property type="match status" value="1"/>
</dbReference>
<feature type="transmembrane region" description="Helical" evidence="6">
    <location>
        <begin position="318"/>
        <end position="338"/>
    </location>
</feature>
<sequence length="463" mass="49521">MDKIKLTGLVLGIVGFSIPLLITFPGLSLAGHLALSIFLLAAVFWMFETIPIYSTSILVILLEVLLLSAEGFISFGSGSGYDPVPFSRFVATLANPIIILFLGGFVLADAAVKYNFDKNMTRILLKPFGTDPKMIMFGLMAVTAFLSAFMSNTATTAMMVTVIIPILAKMEMSDPARISIALSIPFAANIGGVATPIGTPPNAVVIAALNQQGLAIEFGSWMLYALPLALIMLAFTWFLLVKLHPPAVHSIPLEMKGEWKTTGHAWILYVIFGVTVLLWVTESLHGIQSSIVALLPVAVLTLTQTFEKEDIRNLPWEVLWLIAGGISLGIAMSETGLAEWIVGSISWDQMSYVMLLSVFAVVAILMSNFLSNTVTASLLIPLGITLATSGVISGPASTLIIGLIIALSTSFAMVLPISTPPNAIAVSTGVVETKDMIIAGTIIGVVAIILVIIMTNFYWPYIL</sequence>
<dbReference type="EMBL" id="PISP01000001">
    <property type="protein sequence ID" value="PKD44611.1"/>
    <property type="molecule type" value="Genomic_DNA"/>
</dbReference>
<evidence type="ECO:0000256" key="4">
    <source>
        <dbReference type="ARBA" id="ARBA00022989"/>
    </source>
</evidence>
<dbReference type="PANTHER" id="PTHR10283">
    <property type="entry name" value="SOLUTE CARRIER FAMILY 13 MEMBER"/>
    <property type="match status" value="1"/>
</dbReference>
<evidence type="ECO:0000256" key="1">
    <source>
        <dbReference type="ARBA" id="ARBA00004141"/>
    </source>
</evidence>
<feature type="transmembrane region" description="Helical" evidence="6">
    <location>
        <begin position="376"/>
        <end position="392"/>
    </location>
</feature>
<comment type="caution">
    <text evidence="8">The sequence shown here is derived from an EMBL/GenBank/DDBJ whole genome shotgun (WGS) entry which is preliminary data.</text>
</comment>
<protein>
    <submittedName>
        <fullName evidence="8">Transporter</fullName>
    </submittedName>
</protein>